<comment type="caution">
    <text evidence="2">The sequence shown here is derived from an EMBL/GenBank/DDBJ whole genome shotgun (WGS) entry which is preliminary data.</text>
</comment>
<accession>A0A846LSE9</accession>
<dbReference type="Proteomes" id="UP000648663">
    <property type="component" value="Unassembled WGS sequence"/>
</dbReference>
<name>A0A846LSE9_9ACTN</name>
<sequence length="162" mass="17639">MTWHDTKHAVVWLLAFTPDHDYAEMVRRAGAPNRRGTGGANQLLPSQQDYEELQYDRGSDWAYEQAANALQAFVHEAIKIPGVTRRASLAGVVLAECQVIAGTPDLLHLRFLVPPLQAGVLPSGFHWTLTGGLAGVDISTIQETPFPGEPRKGTLSISCQLP</sequence>
<proteinExistence type="predicted"/>
<dbReference type="EMBL" id="JAAMPA010000011">
    <property type="protein sequence ID" value="NIH70338.1"/>
    <property type="molecule type" value="Genomic_DNA"/>
</dbReference>
<evidence type="ECO:0000313" key="4">
    <source>
        <dbReference type="Proteomes" id="UP000552836"/>
    </source>
</evidence>
<reference evidence="1" key="1">
    <citation type="journal article" date="2014" name="Int. J. Syst. Evol. Microbiol.">
        <title>Complete genome of a new Firmicutes species belonging to the dominant human colonic microbiota ('Ruminococcus bicirculans') reveals two chromosomes and a selective capacity to utilize plant glucans.</title>
        <authorList>
            <consortium name="NISC Comparative Sequencing Program"/>
            <person name="Wegmann U."/>
            <person name="Louis P."/>
            <person name="Goesmann A."/>
            <person name="Henrissat B."/>
            <person name="Duncan S.H."/>
            <person name="Flint H.J."/>
        </authorList>
    </citation>
    <scope>NUCLEOTIDE SEQUENCE</scope>
    <source>
        <strain evidence="1">CGMCC 4.5581</strain>
    </source>
</reference>
<organism evidence="2 4">
    <name type="scientific">Modestobacter marinus</name>
    <dbReference type="NCBI Taxonomy" id="477641"/>
    <lineage>
        <taxon>Bacteria</taxon>
        <taxon>Bacillati</taxon>
        <taxon>Actinomycetota</taxon>
        <taxon>Actinomycetes</taxon>
        <taxon>Geodermatophilales</taxon>
        <taxon>Geodermatophilaceae</taxon>
        <taxon>Modestobacter</taxon>
    </lineage>
</organism>
<evidence type="ECO:0000313" key="3">
    <source>
        <dbReference type="EMBL" id="NIH70338.1"/>
    </source>
</evidence>
<evidence type="ECO:0000313" key="5">
    <source>
        <dbReference type="Proteomes" id="UP000648663"/>
    </source>
</evidence>
<dbReference type="EMBL" id="BMMI01000012">
    <property type="protein sequence ID" value="GGL83582.1"/>
    <property type="molecule type" value="Genomic_DNA"/>
</dbReference>
<evidence type="ECO:0000313" key="1">
    <source>
        <dbReference type="EMBL" id="GGL83582.1"/>
    </source>
</evidence>
<reference evidence="1" key="4">
    <citation type="submission" date="2024-05" db="EMBL/GenBank/DDBJ databases">
        <authorList>
            <person name="Sun Q."/>
            <person name="Zhou Y."/>
        </authorList>
    </citation>
    <scope>NUCLEOTIDE SEQUENCE</scope>
    <source>
        <strain evidence="1">CGMCC 4.5581</strain>
    </source>
</reference>
<dbReference type="Proteomes" id="UP000552836">
    <property type="component" value="Unassembled WGS sequence"/>
</dbReference>
<reference evidence="5" key="2">
    <citation type="journal article" date="2019" name="Int. J. Syst. Evol. Microbiol.">
        <title>The Global Catalogue of Microorganisms (GCM) 10K type strain sequencing project: providing services to taxonomists for standard genome sequencing and annotation.</title>
        <authorList>
            <consortium name="The Broad Institute Genomics Platform"/>
            <consortium name="The Broad Institute Genome Sequencing Center for Infectious Disease"/>
            <person name="Wu L."/>
            <person name="Ma J."/>
        </authorList>
    </citation>
    <scope>NUCLEOTIDE SEQUENCE [LARGE SCALE GENOMIC DNA]</scope>
    <source>
        <strain evidence="5">CGMCC 4.5581</strain>
    </source>
</reference>
<evidence type="ECO:0000313" key="2">
    <source>
        <dbReference type="EMBL" id="NIH70287.1"/>
    </source>
</evidence>
<keyword evidence="5" id="KW-1185">Reference proteome</keyword>
<protein>
    <submittedName>
        <fullName evidence="2">Uncharacterized protein</fullName>
    </submittedName>
</protein>
<dbReference type="EMBL" id="JAAMPA010000007">
    <property type="protein sequence ID" value="NIH70287.1"/>
    <property type="molecule type" value="Genomic_DNA"/>
</dbReference>
<dbReference type="RefSeq" id="WP_166757830.1">
    <property type="nucleotide sequence ID" value="NZ_BMMI01000012.1"/>
</dbReference>
<reference evidence="2 4" key="3">
    <citation type="submission" date="2020-02" db="EMBL/GenBank/DDBJ databases">
        <title>Sequencing the genomes of 1000 actinobacteria strains.</title>
        <authorList>
            <person name="Klenk H.-P."/>
        </authorList>
    </citation>
    <scope>NUCLEOTIDE SEQUENCE [LARGE SCALE GENOMIC DNA]</scope>
    <source>
        <strain evidence="2 4">DSM 45201</strain>
    </source>
</reference>
<gene>
    <name evidence="2" type="ORF">FB380_004798</name>
    <name evidence="3" type="ORF">FB380_004849</name>
    <name evidence="1" type="ORF">GCM10011589_45000</name>
</gene>
<dbReference type="AlphaFoldDB" id="A0A846LSE9"/>